<dbReference type="EMBL" id="LQZB01000205">
    <property type="protein sequence ID" value="KXU03184.1"/>
    <property type="molecule type" value="Genomic_DNA"/>
</dbReference>
<evidence type="ECO:0000313" key="2">
    <source>
        <dbReference type="Proteomes" id="UP000070353"/>
    </source>
</evidence>
<dbReference type="RefSeq" id="WP_061410047.1">
    <property type="nucleotide sequence ID" value="NZ_KQ970762.1"/>
</dbReference>
<evidence type="ECO:0000313" key="1">
    <source>
        <dbReference type="EMBL" id="KXU03184.1"/>
    </source>
</evidence>
<proteinExistence type="predicted"/>
<sequence>MAKIDKQIITMRKIEDNAVLRRYSAVSGECQGVATVDKNTLNYSYKGDDLEEFASFLKDTLTKSIKLGKKLPDKFSHGFG</sequence>
<accession>A0A139QKZ2</accession>
<organism evidence="1 2">
    <name type="scientific">Streptococcus oralis</name>
    <dbReference type="NCBI Taxonomy" id="1303"/>
    <lineage>
        <taxon>Bacteria</taxon>
        <taxon>Bacillati</taxon>
        <taxon>Bacillota</taxon>
        <taxon>Bacilli</taxon>
        <taxon>Lactobacillales</taxon>
        <taxon>Streptococcaceae</taxon>
        <taxon>Streptococcus</taxon>
    </lineage>
</organism>
<protein>
    <submittedName>
        <fullName evidence="1">Uncharacterized protein</fullName>
    </submittedName>
</protein>
<dbReference type="OrthoDB" id="2223441at2"/>
<name>A0A139QKZ2_STROR</name>
<dbReference type="AlphaFoldDB" id="A0A139QKZ2"/>
<reference evidence="1 2" key="1">
    <citation type="submission" date="2016-01" db="EMBL/GenBank/DDBJ databases">
        <title>Highly variable Streptococcus oralis are common among viridans streptococci isolated from primates.</title>
        <authorList>
            <person name="Denapaite D."/>
            <person name="Rieger M."/>
            <person name="Koendgen S."/>
            <person name="Brueckner R."/>
            <person name="Ochigava I."/>
            <person name="Kappeler P."/>
            <person name="Maetz-Rensing K."/>
            <person name="Leendertz F."/>
            <person name="Hakenbeck R."/>
        </authorList>
    </citation>
    <scope>NUCLEOTIDE SEQUENCE [LARGE SCALE GENOMIC DNA]</scope>
    <source>
        <strain evidence="1 2">DD24</strain>
    </source>
</reference>
<comment type="caution">
    <text evidence="1">The sequence shown here is derived from an EMBL/GenBank/DDBJ whole genome shotgun (WGS) entry which is preliminary data.</text>
</comment>
<dbReference type="Proteomes" id="UP000070353">
    <property type="component" value="Unassembled WGS sequence"/>
</dbReference>
<gene>
    <name evidence="1" type="ORF">SORDD24_01932</name>
</gene>
<dbReference type="PATRIC" id="fig|1303.84.peg.2131"/>